<dbReference type="GO" id="GO:0009103">
    <property type="term" value="P:lipopolysaccharide biosynthetic process"/>
    <property type="evidence" value="ECO:0007669"/>
    <property type="project" value="UniProtKB-ARBA"/>
</dbReference>
<sequence length="566" mass="59859">MKRLGLWLAVLVHVVLAGTYAHVTPVFEAPDENGHLGYVWQLIQHGEPPVVKGSGELAGVPAWRQGDLGHHPALYYRILALGLRIQGLADLTPTPRSVELAQRVSGRHFEHGWDEVGARSREVRGFHRLRLFSVLCGAVSLVLIRRLVARALPRAPGAVDLSVLLLALLPGWSIAHSVLDNGALAVTMILGCLTLLVRAVDSNRLTPLSGLAAGALGGLALATKLTAVGVVPLFGLALAWIWWRAPQRRRETTVAGALGLALLVALWLPWILRNLELYGEPLATAVHERAFASNMVPDEARLTQLTYALPVLVFRSAVGVVGWNAASQPAWIEWLFGGTALLALAGLALGRGRIGLKSGPTLLLGASGLVAMALLLRFNLVFHQPQARYALAGSAGFALFAAAGFAALGQRVPSLARPLALALVAAWSAAALGGLARAKALFQIDPTGTDPAQAILVADLFTPSSAEPAGELARIGGDDPPVLTWPASFGRASIHLWCVDGPRVGGSFEHLGLAFENGRATLPAAVWASLPAGAQVKIKVRQLADRRTGQDVADRAESSVLVVRRP</sequence>
<evidence type="ECO:0000313" key="10">
    <source>
        <dbReference type="EMBL" id="QDU67786.1"/>
    </source>
</evidence>
<dbReference type="Pfam" id="PF13231">
    <property type="entry name" value="PMT_2"/>
    <property type="match status" value="1"/>
</dbReference>
<evidence type="ECO:0000256" key="4">
    <source>
        <dbReference type="ARBA" id="ARBA00022679"/>
    </source>
</evidence>
<feature type="transmembrane region" description="Helical" evidence="8">
    <location>
        <begin position="212"/>
        <end position="242"/>
    </location>
</feature>
<evidence type="ECO:0000256" key="7">
    <source>
        <dbReference type="ARBA" id="ARBA00023136"/>
    </source>
</evidence>
<proteinExistence type="predicted"/>
<feature type="transmembrane region" description="Helical" evidence="8">
    <location>
        <begin position="254"/>
        <end position="272"/>
    </location>
</feature>
<dbReference type="RefSeq" id="WP_145066250.1">
    <property type="nucleotide sequence ID" value="NZ_CP036287.1"/>
</dbReference>
<dbReference type="KEGG" id="pbap:Pla133_28750"/>
<comment type="subcellular location">
    <subcellularLocation>
        <location evidence="1">Cell membrane</location>
        <topology evidence="1">Multi-pass membrane protein</topology>
    </subcellularLocation>
</comment>
<accession>A0A518BLD3</accession>
<reference evidence="10 11" key="1">
    <citation type="submission" date="2019-02" db="EMBL/GenBank/DDBJ databases">
        <title>Deep-cultivation of Planctomycetes and their phenomic and genomic characterization uncovers novel biology.</title>
        <authorList>
            <person name="Wiegand S."/>
            <person name="Jogler M."/>
            <person name="Boedeker C."/>
            <person name="Pinto D."/>
            <person name="Vollmers J."/>
            <person name="Rivas-Marin E."/>
            <person name="Kohn T."/>
            <person name="Peeters S.H."/>
            <person name="Heuer A."/>
            <person name="Rast P."/>
            <person name="Oberbeckmann S."/>
            <person name="Bunk B."/>
            <person name="Jeske O."/>
            <person name="Meyerdierks A."/>
            <person name="Storesund J.E."/>
            <person name="Kallscheuer N."/>
            <person name="Luecker S."/>
            <person name="Lage O.M."/>
            <person name="Pohl T."/>
            <person name="Merkel B.J."/>
            <person name="Hornburger P."/>
            <person name="Mueller R.-W."/>
            <person name="Bruemmer F."/>
            <person name="Labrenz M."/>
            <person name="Spormann A.M."/>
            <person name="Op den Camp H."/>
            <person name="Overmann J."/>
            <person name="Amann R."/>
            <person name="Jetten M.S.M."/>
            <person name="Mascher T."/>
            <person name="Medema M.H."/>
            <person name="Devos D.P."/>
            <person name="Kaster A.-K."/>
            <person name="Ovreas L."/>
            <person name="Rohde M."/>
            <person name="Galperin M.Y."/>
            <person name="Jogler C."/>
        </authorList>
    </citation>
    <scope>NUCLEOTIDE SEQUENCE [LARGE SCALE GENOMIC DNA]</scope>
    <source>
        <strain evidence="10 11">Pla133</strain>
    </source>
</reference>
<evidence type="ECO:0000256" key="6">
    <source>
        <dbReference type="ARBA" id="ARBA00022989"/>
    </source>
</evidence>
<feature type="domain" description="Glycosyltransferase RgtA/B/C/D-like" evidence="9">
    <location>
        <begin position="129"/>
        <end position="267"/>
    </location>
</feature>
<feature type="transmembrane region" description="Helical" evidence="8">
    <location>
        <begin position="331"/>
        <end position="350"/>
    </location>
</feature>
<dbReference type="GO" id="GO:0005886">
    <property type="term" value="C:plasma membrane"/>
    <property type="evidence" value="ECO:0007669"/>
    <property type="project" value="UniProtKB-SubCell"/>
</dbReference>
<keyword evidence="5 8" id="KW-0812">Transmembrane</keyword>
<gene>
    <name evidence="10" type="ORF">Pla133_28750</name>
</gene>
<keyword evidence="7 8" id="KW-0472">Membrane</keyword>
<keyword evidence="11" id="KW-1185">Reference proteome</keyword>
<feature type="transmembrane region" description="Helical" evidence="8">
    <location>
        <begin position="181"/>
        <end position="200"/>
    </location>
</feature>
<dbReference type="Proteomes" id="UP000316921">
    <property type="component" value="Chromosome"/>
</dbReference>
<keyword evidence="6 8" id="KW-1133">Transmembrane helix</keyword>
<dbReference type="InterPro" id="IPR050297">
    <property type="entry name" value="LipidA_mod_glycosyltrf_83"/>
</dbReference>
<dbReference type="EMBL" id="CP036287">
    <property type="protein sequence ID" value="QDU67786.1"/>
    <property type="molecule type" value="Genomic_DNA"/>
</dbReference>
<keyword evidence="4" id="KW-0808">Transferase</keyword>
<evidence type="ECO:0000256" key="1">
    <source>
        <dbReference type="ARBA" id="ARBA00004651"/>
    </source>
</evidence>
<organism evidence="10 11">
    <name type="scientific">Engelhardtia mirabilis</name>
    <dbReference type="NCBI Taxonomy" id="2528011"/>
    <lineage>
        <taxon>Bacteria</taxon>
        <taxon>Pseudomonadati</taxon>
        <taxon>Planctomycetota</taxon>
        <taxon>Planctomycetia</taxon>
        <taxon>Planctomycetia incertae sedis</taxon>
        <taxon>Engelhardtia</taxon>
    </lineage>
</organism>
<feature type="transmembrane region" description="Helical" evidence="8">
    <location>
        <begin position="362"/>
        <end position="382"/>
    </location>
</feature>
<evidence type="ECO:0000256" key="8">
    <source>
        <dbReference type="SAM" id="Phobius"/>
    </source>
</evidence>
<evidence type="ECO:0000313" key="11">
    <source>
        <dbReference type="Proteomes" id="UP000316921"/>
    </source>
</evidence>
<dbReference type="AlphaFoldDB" id="A0A518BLD3"/>
<feature type="transmembrane region" description="Helical" evidence="8">
    <location>
        <begin position="155"/>
        <end position="175"/>
    </location>
</feature>
<evidence type="ECO:0000256" key="5">
    <source>
        <dbReference type="ARBA" id="ARBA00022692"/>
    </source>
</evidence>
<name>A0A518BLD3_9BACT</name>
<dbReference type="PANTHER" id="PTHR33908:SF11">
    <property type="entry name" value="MEMBRANE PROTEIN"/>
    <property type="match status" value="1"/>
</dbReference>
<feature type="transmembrane region" description="Helical" evidence="8">
    <location>
        <begin position="305"/>
        <end position="325"/>
    </location>
</feature>
<evidence type="ECO:0000259" key="9">
    <source>
        <dbReference type="Pfam" id="PF13231"/>
    </source>
</evidence>
<evidence type="ECO:0000256" key="2">
    <source>
        <dbReference type="ARBA" id="ARBA00022475"/>
    </source>
</evidence>
<keyword evidence="2" id="KW-1003">Cell membrane</keyword>
<feature type="transmembrane region" description="Helical" evidence="8">
    <location>
        <begin position="129"/>
        <end position="148"/>
    </location>
</feature>
<protein>
    <recommendedName>
        <fullName evidence="9">Glycosyltransferase RgtA/B/C/D-like domain-containing protein</fullName>
    </recommendedName>
</protein>
<dbReference type="InterPro" id="IPR038731">
    <property type="entry name" value="RgtA/B/C-like"/>
</dbReference>
<keyword evidence="3" id="KW-0328">Glycosyltransferase</keyword>
<dbReference type="PANTHER" id="PTHR33908">
    <property type="entry name" value="MANNOSYLTRANSFERASE YKCB-RELATED"/>
    <property type="match status" value="1"/>
</dbReference>
<dbReference type="GO" id="GO:0016763">
    <property type="term" value="F:pentosyltransferase activity"/>
    <property type="evidence" value="ECO:0007669"/>
    <property type="project" value="TreeGrafter"/>
</dbReference>
<evidence type="ECO:0000256" key="3">
    <source>
        <dbReference type="ARBA" id="ARBA00022676"/>
    </source>
</evidence>
<feature type="transmembrane region" description="Helical" evidence="8">
    <location>
        <begin position="415"/>
        <end position="436"/>
    </location>
</feature>
<feature type="transmembrane region" description="Helical" evidence="8">
    <location>
        <begin position="388"/>
        <end position="408"/>
    </location>
</feature>